<dbReference type="RefSeq" id="WP_009164586.1">
    <property type="nucleotide sequence ID" value="NZ_ADFP01000054.1"/>
</dbReference>
<dbReference type="EMBL" id="ADFP01000054">
    <property type="protein sequence ID" value="EFB90962.1"/>
    <property type="molecule type" value="Genomic_DNA"/>
</dbReference>
<dbReference type="InterPro" id="IPR010843">
    <property type="entry name" value="Uncharacterised_AroM"/>
</dbReference>
<dbReference type="Pfam" id="PF07302">
    <property type="entry name" value="AroM"/>
    <property type="match status" value="1"/>
</dbReference>
<name>A0ABM9ZVQ1_9BACT</name>
<dbReference type="InterPro" id="IPR001920">
    <property type="entry name" value="Asp/Glu_race"/>
</dbReference>
<proteinExistence type="predicted"/>
<dbReference type="NCBIfam" id="NF007788">
    <property type="entry name" value="PRK10481.1"/>
    <property type="match status" value="1"/>
</dbReference>
<dbReference type="Gene3D" id="3.40.50.1860">
    <property type="match status" value="1"/>
</dbReference>
<reference evidence="1 2" key="1">
    <citation type="submission" date="2009-12" db="EMBL/GenBank/DDBJ databases">
        <authorList>
            <person name="Shrivastava S."/>
            <person name="Madupu R."/>
            <person name="Durkin A.S."/>
            <person name="Torralba M."/>
            <person name="Methe B."/>
            <person name="Sutton G.G."/>
            <person name="Strausberg R.L."/>
            <person name="Nelson K.E."/>
        </authorList>
    </citation>
    <scope>NUCLEOTIDE SEQUENCE [LARGE SCALE GENOMIC DNA]</scope>
    <source>
        <strain evidence="1 2">W5455</strain>
    </source>
</reference>
<dbReference type="Proteomes" id="UP000006462">
    <property type="component" value="Unassembled WGS sequence"/>
</dbReference>
<keyword evidence="2" id="KW-1185">Reference proteome</keyword>
<comment type="caution">
    <text evidence="1">The sequence shown here is derived from an EMBL/GenBank/DDBJ whole genome shotgun (WGS) entry which is preliminary data.</text>
</comment>
<evidence type="ECO:0000313" key="1">
    <source>
        <dbReference type="EMBL" id="EFB90962.1"/>
    </source>
</evidence>
<sequence>MTLRVGTVTIGQAPRTDVTPDLMKILGAEVELIEAGALDGLSSEQIAAMAPRPGDYVLVTRMADGTSVKICERAVTPLLRQKIAAHFAAGIPAVLLLCTGEFPDFPTGGLLLRPQKILFNMVQAVVPAGAKLGVFMPSPDQLEQSSRRWSQITPQNRSIGASPYVRPEETIPAAAEELARWGADALVMDCMGYTLAMKEQVRRITGKPVILARSIAARVLSELV</sequence>
<gene>
    <name evidence="1" type="ORF">HMPREF7215_1964</name>
</gene>
<accession>A0ABM9ZVQ1</accession>
<evidence type="ECO:0000313" key="2">
    <source>
        <dbReference type="Proteomes" id="UP000006462"/>
    </source>
</evidence>
<organism evidence="1 2">
    <name type="scientific">Pyramidobacter piscolens W5455</name>
    <dbReference type="NCBI Taxonomy" id="352165"/>
    <lineage>
        <taxon>Bacteria</taxon>
        <taxon>Thermotogati</taxon>
        <taxon>Synergistota</taxon>
        <taxon>Synergistia</taxon>
        <taxon>Synergistales</taxon>
        <taxon>Dethiosulfovibrionaceae</taxon>
        <taxon>Pyramidobacter</taxon>
    </lineage>
</organism>
<protein>
    <submittedName>
        <fullName evidence="1">AroM protein</fullName>
    </submittedName>
</protein>